<dbReference type="AlphaFoldDB" id="A0A2N9JHZ6"/>
<organism evidence="2 3">
    <name type="scientific">Micropruina glycogenica</name>
    <dbReference type="NCBI Taxonomy" id="75385"/>
    <lineage>
        <taxon>Bacteria</taxon>
        <taxon>Bacillati</taxon>
        <taxon>Actinomycetota</taxon>
        <taxon>Actinomycetes</taxon>
        <taxon>Propionibacteriales</taxon>
        <taxon>Nocardioidaceae</taxon>
        <taxon>Micropruina</taxon>
    </lineage>
</organism>
<reference evidence="2 3" key="1">
    <citation type="submission" date="2018-02" db="EMBL/GenBank/DDBJ databases">
        <authorList>
            <person name="Cohen D.B."/>
            <person name="Kent A.D."/>
        </authorList>
    </citation>
    <scope>NUCLEOTIDE SEQUENCE [LARGE SCALE GENOMIC DNA]</scope>
    <source>
        <strain evidence="2">1</strain>
    </source>
</reference>
<gene>
    <name evidence="2" type="ORF">MPLG2_2163</name>
</gene>
<feature type="transmembrane region" description="Helical" evidence="1">
    <location>
        <begin position="35"/>
        <end position="57"/>
    </location>
</feature>
<keyword evidence="3" id="KW-1185">Reference proteome</keyword>
<evidence type="ECO:0000256" key="1">
    <source>
        <dbReference type="SAM" id="Phobius"/>
    </source>
</evidence>
<keyword evidence="1" id="KW-0472">Membrane</keyword>
<dbReference type="KEGG" id="mgg:MPLG2_2163"/>
<evidence type="ECO:0000313" key="3">
    <source>
        <dbReference type="Proteomes" id="UP000238164"/>
    </source>
</evidence>
<dbReference type="Proteomes" id="UP000238164">
    <property type="component" value="Chromosome 1"/>
</dbReference>
<keyword evidence="1" id="KW-0812">Transmembrane</keyword>
<feature type="transmembrane region" description="Helical" evidence="1">
    <location>
        <begin position="63"/>
        <end position="82"/>
    </location>
</feature>
<dbReference type="EMBL" id="LT985188">
    <property type="protein sequence ID" value="SPD87193.1"/>
    <property type="molecule type" value="Genomic_DNA"/>
</dbReference>
<dbReference type="RefSeq" id="WP_105185973.1">
    <property type="nucleotide sequence ID" value="NZ_BAAAGO010000034.1"/>
</dbReference>
<proteinExistence type="predicted"/>
<sequence length="91" mass="9571">MLTAGVWAVVVDRSTIRGAAARPEQSVEAAWLDRAAAAGFMDVLALAGLGAGLTAIVPALGELRAWQVLTALCLFAMVDFGVRYQVAKRRA</sequence>
<name>A0A2N9JHZ6_9ACTN</name>
<evidence type="ECO:0000313" key="2">
    <source>
        <dbReference type="EMBL" id="SPD87193.1"/>
    </source>
</evidence>
<accession>A0A2N9JHZ6</accession>
<keyword evidence="1" id="KW-1133">Transmembrane helix</keyword>
<dbReference type="OrthoDB" id="4420630at2"/>
<protein>
    <submittedName>
        <fullName evidence="2">Uncharacterized protein</fullName>
    </submittedName>
</protein>